<comment type="caution">
    <text evidence="1">The sequence shown here is derived from an EMBL/GenBank/DDBJ whole genome shotgun (WGS) entry which is preliminary data.</text>
</comment>
<accession>A0A4R6Y7H2</accession>
<dbReference type="EMBL" id="SNZE01000011">
    <property type="protein sequence ID" value="TDR31279.1"/>
    <property type="molecule type" value="Genomic_DNA"/>
</dbReference>
<keyword evidence="2" id="KW-1185">Reference proteome</keyword>
<name>A0A4R6Y7H2_9BURK</name>
<dbReference type="RefSeq" id="WP_133620296.1">
    <property type="nucleotide sequence ID" value="NZ_SNZE01000011.1"/>
</dbReference>
<sequence>MVTYSKSKYRPPGVWRVNDTWLQTSHLAHTLPRLEQNAHLSIAIKALMPDTLKTGWRAFLSEHILTLKVPHNALATKIKQIAPLIVDGLNMTGWSIHHMEVKVSHFNRPVWLISPKKEEVEKNPRILTVKSAHRIADTISHLPDDSPVKAALIRMLAIHGEKKSN</sequence>
<protein>
    <recommendedName>
        <fullName evidence="3">DUF721 domain-containing protein</fullName>
    </recommendedName>
</protein>
<gene>
    <name evidence="1" type="ORF">DFR44_11142</name>
</gene>
<evidence type="ECO:0000313" key="1">
    <source>
        <dbReference type="EMBL" id="TDR31279.1"/>
    </source>
</evidence>
<dbReference type="OrthoDB" id="9129954at2"/>
<reference evidence="1 2" key="1">
    <citation type="submission" date="2019-03" db="EMBL/GenBank/DDBJ databases">
        <title>Genomic Encyclopedia of Type Strains, Phase IV (KMG-IV): sequencing the most valuable type-strain genomes for metagenomic binning, comparative biology and taxonomic classification.</title>
        <authorList>
            <person name="Goeker M."/>
        </authorList>
    </citation>
    <scope>NUCLEOTIDE SEQUENCE [LARGE SCALE GENOMIC DNA]</scope>
    <source>
        <strain evidence="1 2">DSM 102852</strain>
    </source>
</reference>
<evidence type="ECO:0000313" key="2">
    <source>
        <dbReference type="Proteomes" id="UP000294480"/>
    </source>
</evidence>
<evidence type="ECO:0008006" key="3">
    <source>
        <dbReference type="Google" id="ProtNLM"/>
    </source>
</evidence>
<proteinExistence type="predicted"/>
<dbReference type="Proteomes" id="UP000294480">
    <property type="component" value="Unassembled WGS sequence"/>
</dbReference>
<organism evidence="1 2">
    <name type="scientific">Hydromonas duriensis</name>
    <dbReference type="NCBI Taxonomy" id="1527608"/>
    <lineage>
        <taxon>Bacteria</taxon>
        <taxon>Pseudomonadati</taxon>
        <taxon>Pseudomonadota</taxon>
        <taxon>Betaproteobacteria</taxon>
        <taxon>Burkholderiales</taxon>
        <taxon>Burkholderiaceae</taxon>
        <taxon>Hydromonas</taxon>
    </lineage>
</organism>
<dbReference type="AlphaFoldDB" id="A0A4R6Y7H2"/>